<evidence type="ECO:0000313" key="5">
    <source>
        <dbReference type="Proteomes" id="UP000240542"/>
    </source>
</evidence>
<dbReference type="PRINTS" id="PR00081">
    <property type="entry name" value="GDHRDH"/>
</dbReference>
<proteinExistence type="inferred from homology"/>
<dbReference type="Gene3D" id="3.40.50.720">
    <property type="entry name" value="NAD(P)-binding Rossmann-like Domain"/>
    <property type="match status" value="1"/>
</dbReference>
<dbReference type="OrthoDB" id="9808187at2"/>
<evidence type="ECO:0000256" key="1">
    <source>
        <dbReference type="ARBA" id="ARBA00006484"/>
    </source>
</evidence>
<reference evidence="4 5" key="1">
    <citation type="submission" date="2018-03" db="EMBL/GenBank/DDBJ databases">
        <title>Genomic Encyclopedia of Archaeal and Bacterial Type Strains, Phase II (KMG-II): from individual species to whole genera.</title>
        <authorList>
            <person name="Goeker M."/>
        </authorList>
    </citation>
    <scope>NUCLEOTIDE SEQUENCE [LARGE SCALE GENOMIC DNA]</scope>
    <source>
        <strain evidence="4 5">DSM 45312</strain>
    </source>
</reference>
<evidence type="ECO:0000256" key="2">
    <source>
        <dbReference type="ARBA" id="ARBA00023002"/>
    </source>
</evidence>
<dbReference type="Proteomes" id="UP000240542">
    <property type="component" value="Unassembled WGS sequence"/>
</dbReference>
<gene>
    <name evidence="4" type="ORF">CLV63_108169</name>
</gene>
<dbReference type="PRINTS" id="PR00080">
    <property type="entry name" value="SDRFAMILY"/>
</dbReference>
<evidence type="ECO:0000256" key="3">
    <source>
        <dbReference type="RuleBase" id="RU000363"/>
    </source>
</evidence>
<evidence type="ECO:0000313" key="4">
    <source>
        <dbReference type="EMBL" id="PSK97449.1"/>
    </source>
</evidence>
<dbReference type="AlphaFoldDB" id="A0A2P8DJT0"/>
<accession>A0A2P8DJT0</accession>
<dbReference type="RefSeq" id="WP_106583331.1">
    <property type="nucleotide sequence ID" value="NZ_PYGA01000008.1"/>
</dbReference>
<comment type="caution">
    <text evidence="4">The sequence shown here is derived from an EMBL/GenBank/DDBJ whole genome shotgun (WGS) entry which is preliminary data.</text>
</comment>
<name>A0A2P8DJT0_9ACTN</name>
<dbReference type="InterPro" id="IPR002347">
    <property type="entry name" value="SDR_fam"/>
</dbReference>
<keyword evidence="2" id="KW-0560">Oxidoreductase</keyword>
<dbReference type="PANTHER" id="PTHR45024">
    <property type="entry name" value="DEHYDROGENASES, SHORT CHAIN"/>
    <property type="match status" value="1"/>
</dbReference>
<dbReference type="PANTHER" id="PTHR45024:SF2">
    <property type="entry name" value="SCP2 DOMAIN-CONTAINING PROTEIN"/>
    <property type="match status" value="1"/>
</dbReference>
<sequence length="303" mass="31405">MTDLRFDGRVAIVTGAGHGLGRSHALELAARGAKVVVNDLGGRVDGSAEGGADGGEPPAAAVAAEITAKGGWAVSDTSDVSTEDGAESLVDAAMDRYGRVDVVVNNAGILRDRSFKNISVGEWDAVIGVHLRGAFLVSRAAFGHLREHGYGRIVNTTSPTGLFGNFGQSNLAAATMGVVGLTKSLAIEGASYDVAVNVIAPLAYTRMTEDLLPAESAADLAPKHVTPVVVWLAHEDCPSTGEIYSVGGGRVARVFVAEGPGVRLPGATAETIADNWPDVNAERPYVIPRSLGEQTESLRGPRR</sequence>
<dbReference type="InterPro" id="IPR051687">
    <property type="entry name" value="Peroxisomal_Beta-Oxidation"/>
</dbReference>
<organism evidence="4 5">
    <name type="scientific">Murinocardiopsis flavida</name>
    <dbReference type="NCBI Taxonomy" id="645275"/>
    <lineage>
        <taxon>Bacteria</taxon>
        <taxon>Bacillati</taxon>
        <taxon>Actinomycetota</taxon>
        <taxon>Actinomycetes</taxon>
        <taxon>Streptosporangiales</taxon>
        <taxon>Nocardiopsidaceae</taxon>
        <taxon>Murinocardiopsis</taxon>
    </lineage>
</organism>
<protein>
    <submittedName>
        <fullName evidence="4">NAD(P)-dependent dehydrogenase (Short-subunit alcohol dehydrogenase family)</fullName>
    </submittedName>
</protein>
<keyword evidence="5" id="KW-1185">Reference proteome</keyword>
<dbReference type="EMBL" id="PYGA01000008">
    <property type="protein sequence ID" value="PSK97449.1"/>
    <property type="molecule type" value="Genomic_DNA"/>
</dbReference>
<dbReference type="InterPro" id="IPR036291">
    <property type="entry name" value="NAD(P)-bd_dom_sf"/>
</dbReference>
<dbReference type="Pfam" id="PF00106">
    <property type="entry name" value="adh_short"/>
    <property type="match status" value="1"/>
</dbReference>
<comment type="similarity">
    <text evidence="1 3">Belongs to the short-chain dehydrogenases/reductases (SDR) family.</text>
</comment>
<dbReference type="GO" id="GO:0016491">
    <property type="term" value="F:oxidoreductase activity"/>
    <property type="evidence" value="ECO:0007669"/>
    <property type="project" value="UniProtKB-KW"/>
</dbReference>
<dbReference type="SUPFAM" id="SSF51735">
    <property type="entry name" value="NAD(P)-binding Rossmann-fold domains"/>
    <property type="match status" value="1"/>
</dbReference>